<protein>
    <submittedName>
        <fullName evidence="3">Amidohydrolase</fullName>
    </submittedName>
</protein>
<sequence>MNDAGDGQAPDDLDVSANPNRRTAVLGAAALGAAALTPTAFQVTSAAAADPPSADTASSGTFNSAGRIDVHQHANPPASRQWLIDHGLLPPSGGPPWAQWDLASTLQIMDQTGVAAAVLSGPVPAEFLSGLTADLIREMTRIGNDGLAEVVRSQPKRFGFFAYLPLTQVDIALEAAAYALDTLKADGVSVNMHAAGLYLGDPSFDPVLAELNRRKAVVFTHPFNLAGCGGTPVAEFLVDFLADTTRAAVKMVLAGTLTRFPDIRWILPHGGGFFPYMAGRLQLGTYLGAGVDEATAVRALKRFYYDTAMPTSPHATPSLLAAAGADRILYGSDWPAATADGARLNARAIDTDPFLDAATRRRVNRENAQRLLPALARRMG</sequence>
<evidence type="ECO:0000313" key="4">
    <source>
        <dbReference type="Proteomes" id="UP000188929"/>
    </source>
</evidence>
<feature type="domain" description="Amidohydrolase-related" evidence="2">
    <location>
        <begin position="68"/>
        <end position="373"/>
    </location>
</feature>
<comment type="caution">
    <text evidence="3">The sequence shown here is derived from an EMBL/GenBank/DDBJ whole genome shotgun (WGS) entry which is preliminary data.</text>
</comment>
<dbReference type="GO" id="GO:0019748">
    <property type="term" value="P:secondary metabolic process"/>
    <property type="evidence" value="ECO:0007669"/>
    <property type="project" value="TreeGrafter"/>
</dbReference>
<dbReference type="STRING" id="1834516.BL253_03490"/>
<dbReference type="Gene3D" id="3.20.20.140">
    <property type="entry name" value="Metal-dependent hydrolases"/>
    <property type="match status" value="1"/>
</dbReference>
<dbReference type="EMBL" id="MOMC01000008">
    <property type="protein sequence ID" value="ONH32951.1"/>
    <property type="molecule type" value="Genomic_DNA"/>
</dbReference>
<keyword evidence="1" id="KW-0456">Lyase</keyword>
<keyword evidence="4" id="KW-1185">Reference proteome</keyword>
<dbReference type="Proteomes" id="UP000188929">
    <property type="component" value="Unassembled WGS sequence"/>
</dbReference>
<dbReference type="InterPro" id="IPR006311">
    <property type="entry name" value="TAT_signal"/>
</dbReference>
<dbReference type="GO" id="GO:0005737">
    <property type="term" value="C:cytoplasm"/>
    <property type="evidence" value="ECO:0007669"/>
    <property type="project" value="TreeGrafter"/>
</dbReference>
<dbReference type="PROSITE" id="PS51318">
    <property type="entry name" value="TAT"/>
    <property type="match status" value="1"/>
</dbReference>
<name>A0A1V2IKN2_9ACTN</name>
<proteinExistence type="predicted"/>
<reference evidence="4" key="1">
    <citation type="submission" date="2016-10" db="EMBL/GenBank/DDBJ databases">
        <title>Frankia sp. NRRL B-16386 Genome sequencing.</title>
        <authorList>
            <person name="Ghodhbane-Gtari F."/>
            <person name="Swanson E."/>
            <person name="Gueddou A."/>
            <person name="Hezbri K."/>
            <person name="Ktari K."/>
            <person name="Nouioui I."/>
            <person name="Morris K."/>
            <person name="Simpson S."/>
            <person name="Abebe-Akele F."/>
            <person name="Thomas K."/>
            <person name="Gtari M."/>
            <person name="Tisa L.S."/>
        </authorList>
    </citation>
    <scope>NUCLEOTIDE SEQUENCE [LARGE SCALE GENOMIC DNA]</scope>
    <source>
        <strain evidence="4">NRRL B-16386</strain>
    </source>
</reference>
<keyword evidence="3" id="KW-0378">Hydrolase</keyword>
<evidence type="ECO:0000259" key="2">
    <source>
        <dbReference type="Pfam" id="PF04909"/>
    </source>
</evidence>
<dbReference type="InterPro" id="IPR032465">
    <property type="entry name" value="ACMSD"/>
</dbReference>
<dbReference type="SUPFAM" id="SSF51556">
    <property type="entry name" value="Metallo-dependent hydrolases"/>
    <property type="match status" value="1"/>
</dbReference>
<accession>A0A1V2IKN2</accession>
<dbReference type="InterPro" id="IPR032466">
    <property type="entry name" value="Metal_Hydrolase"/>
</dbReference>
<dbReference type="PANTHER" id="PTHR21240:SF28">
    <property type="entry name" value="ISO-OROTATE DECARBOXYLASE (EUROFUNG)"/>
    <property type="match status" value="1"/>
</dbReference>
<dbReference type="GO" id="GO:0016831">
    <property type="term" value="F:carboxy-lyase activity"/>
    <property type="evidence" value="ECO:0007669"/>
    <property type="project" value="InterPro"/>
</dbReference>
<gene>
    <name evidence="3" type="ORF">BL253_03490</name>
</gene>
<evidence type="ECO:0000256" key="1">
    <source>
        <dbReference type="ARBA" id="ARBA00023239"/>
    </source>
</evidence>
<dbReference type="GO" id="GO:0016787">
    <property type="term" value="F:hydrolase activity"/>
    <property type="evidence" value="ECO:0007669"/>
    <property type="project" value="UniProtKB-KW"/>
</dbReference>
<dbReference type="AlphaFoldDB" id="A0A1V2IKN2"/>
<dbReference type="InterPro" id="IPR006680">
    <property type="entry name" value="Amidohydro-rel"/>
</dbReference>
<evidence type="ECO:0000313" key="3">
    <source>
        <dbReference type="EMBL" id="ONH32951.1"/>
    </source>
</evidence>
<organism evidence="3 4">
    <name type="scientific">Pseudofrankia asymbiotica</name>
    <dbReference type="NCBI Taxonomy" id="1834516"/>
    <lineage>
        <taxon>Bacteria</taxon>
        <taxon>Bacillati</taxon>
        <taxon>Actinomycetota</taxon>
        <taxon>Actinomycetes</taxon>
        <taxon>Frankiales</taxon>
        <taxon>Frankiaceae</taxon>
        <taxon>Pseudofrankia</taxon>
    </lineage>
</organism>
<dbReference type="Pfam" id="PF04909">
    <property type="entry name" value="Amidohydro_2"/>
    <property type="match status" value="1"/>
</dbReference>
<dbReference type="PANTHER" id="PTHR21240">
    <property type="entry name" value="2-AMINO-3-CARBOXYLMUCONATE-6-SEMIALDEHYDE DECARBOXYLASE"/>
    <property type="match status" value="1"/>
</dbReference>